<keyword evidence="2" id="KW-1185">Reference proteome</keyword>
<protein>
    <submittedName>
        <fullName evidence="1">Uncharacterized protein</fullName>
    </submittedName>
</protein>
<sequence length="72" mass="8317">MNTDADEFYLVWNPNGYNPQHRHASYEDAAKEAKRLAEQNRGQSFFVLAALAFAKVRDPVEFTTINRDLIPF</sequence>
<evidence type="ECO:0000313" key="1">
    <source>
        <dbReference type="EMBL" id="MEW9304526.1"/>
    </source>
</evidence>
<dbReference type="RefSeq" id="WP_367622885.1">
    <property type="nucleotide sequence ID" value="NZ_JBFNQD010000001.1"/>
</dbReference>
<evidence type="ECO:0000313" key="2">
    <source>
        <dbReference type="Proteomes" id="UP001555786"/>
    </source>
</evidence>
<dbReference type="Proteomes" id="UP001555786">
    <property type="component" value="Unassembled WGS sequence"/>
</dbReference>
<accession>A0ABV3PFW5</accession>
<comment type="caution">
    <text evidence="1">The sequence shown here is derived from an EMBL/GenBank/DDBJ whole genome shotgun (WGS) entry which is preliminary data.</text>
</comment>
<name>A0ABV3PFW5_9HYPH</name>
<dbReference type="EMBL" id="JBFNQD010000001">
    <property type="protein sequence ID" value="MEW9304526.1"/>
    <property type="molecule type" value="Genomic_DNA"/>
</dbReference>
<proteinExistence type="predicted"/>
<organism evidence="1 2">
    <name type="scientific">Labrys neptuniae</name>
    <dbReference type="NCBI Taxonomy" id="376174"/>
    <lineage>
        <taxon>Bacteria</taxon>
        <taxon>Pseudomonadati</taxon>
        <taxon>Pseudomonadota</taxon>
        <taxon>Alphaproteobacteria</taxon>
        <taxon>Hyphomicrobiales</taxon>
        <taxon>Xanthobacteraceae</taxon>
        <taxon>Labrys</taxon>
    </lineage>
</organism>
<reference evidence="1 2" key="1">
    <citation type="submission" date="2024-07" db="EMBL/GenBank/DDBJ databases">
        <title>Description of Labrys sedimenti sp. nov., isolated from a diclofenac-degrading enrichment culture.</title>
        <authorList>
            <person name="Tancsics A."/>
            <person name="Csepanyi A."/>
        </authorList>
    </citation>
    <scope>NUCLEOTIDE SEQUENCE [LARGE SCALE GENOMIC DNA]</scope>
    <source>
        <strain evidence="1 2">LMG 23578</strain>
    </source>
</reference>
<gene>
    <name evidence="1" type="ORF">ABXS05_03185</name>
</gene>